<dbReference type="Gene3D" id="1.10.287.110">
    <property type="entry name" value="DnaJ domain"/>
    <property type="match status" value="1"/>
</dbReference>
<dbReference type="Proteomes" id="UP000663829">
    <property type="component" value="Unassembled WGS sequence"/>
</dbReference>
<dbReference type="EMBL" id="CAJOBC010000867">
    <property type="protein sequence ID" value="CAF3634159.1"/>
    <property type="molecule type" value="Genomic_DNA"/>
</dbReference>
<dbReference type="OrthoDB" id="552049at2759"/>
<dbReference type="PROSITE" id="PS50076">
    <property type="entry name" value="DNAJ_2"/>
    <property type="match status" value="1"/>
</dbReference>
<dbReference type="Pfam" id="PF00226">
    <property type="entry name" value="DnaJ"/>
    <property type="match status" value="1"/>
</dbReference>
<dbReference type="EMBL" id="CAJNOQ010000867">
    <property type="protein sequence ID" value="CAF0846489.1"/>
    <property type="molecule type" value="Genomic_DNA"/>
</dbReference>
<dbReference type="InterPro" id="IPR051100">
    <property type="entry name" value="DnaJ_subfamily_B/C"/>
</dbReference>
<dbReference type="PROSITE" id="PS00636">
    <property type="entry name" value="DNAJ_1"/>
    <property type="match status" value="1"/>
</dbReference>
<gene>
    <name evidence="3" type="ORF">GPM918_LOCUS5844</name>
    <name evidence="4" type="ORF">SRO942_LOCUS5844</name>
</gene>
<name>A0A813W596_9BILA</name>
<dbReference type="PANTHER" id="PTHR43908">
    <property type="entry name" value="AT29763P-RELATED"/>
    <property type="match status" value="1"/>
</dbReference>
<feature type="region of interest" description="Disordered" evidence="1">
    <location>
        <begin position="79"/>
        <end position="101"/>
    </location>
</feature>
<feature type="region of interest" description="Disordered" evidence="1">
    <location>
        <begin position="172"/>
        <end position="221"/>
    </location>
</feature>
<dbReference type="PANTHER" id="PTHR43908:SF3">
    <property type="entry name" value="AT29763P-RELATED"/>
    <property type="match status" value="1"/>
</dbReference>
<dbReference type="InterPro" id="IPR001623">
    <property type="entry name" value="DnaJ_domain"/>
</dbReference>
<dbReference type="InterPro" id="IPR018253">
    <property type="entry name" value="DnaJ_domain_CS"/>
</dbReference>
<dbReference type="InterPro" id="IPR036869">
    <property type="entry name" value="J_dom_sf"/>
</dbReference>
<feature type="compositionally biased region" description="Low complexity" evidence="1">
    <location>
        <begin position="79"/>
        <end position="94"/>
    </location>
</feature>
<comment type="caution">
    <text evidence="3">The sequence shown here is derived from an EMBL/GenBank/DDBJ whole genome shotgun (WGS) entry which is preliminary data.</text>
</comment>
<evidence type="ECO:0000313" key="3">
    <source>
        <dbReference type="EMBL" id="CAF0846489.1"/>
    </source>
</evidence>
<dbReference type="SUPFAM" id="SSF46565">
    <property type="entry name" value="Chaperone J-domain"/>
    <property type="match status" value="1"/>
</dbReference>
<dbReference type="GO" id="GO:0071218">
    <property type="term" value="P:cellular response to misfolded protein"/>
    <property type="evidence" value="ECO:0007669"/>
    <property type="project" value="TreeGrafter"/>
</dbReference>
<evidence type="ECO:0000313" key="5">
    <source>
        <dbReference type="Proteomes" id="UP000663829"/>
    </source>
</evidence>
<dbReference type="GO" id="GO:0030544">
    <property type="term" value="F:Hsp70 protein binding"/>
    <property type="evidence" value="ECO:0007669"/>
    <property type="project" value="TreeGrafter"/>
</dbReference>
<protein>
    <recommendedName>
        <fullName evidence="2">J domain-containing protein</fullName>
    </recommendedName>
</protein>
<dbReference type="SMART" id="SM00271">
    <property type="entry name" value="DnaJ"/>
    <property type="match status" value="1"/>
</dbReference>
<evidence type="ECO:0000256" key="1">
    <source>
        <dbReference type="SAM" id="MobiDB-lite"/>
    </source>
</evidence>
<organism evidence="3 5">
    <name type="scientific">Didymodactylos carnosus</name>
    <dbReference type="NCBI Taxonomy" id="1234261"/>
    <lineage>
        <taxon>Eukaryota</taxon>
        <taxon>Metazoa</taxon>
        <taxon>Spiralia</taxon>
        <taxon>Gnathifera</taxon>
        <taxon>Rotifera</taxon>
        <taxon>Eurotatoria</taxon>
        <taxon>Bdelloidea</taxon>
        <taxon>Philodinida</taxon>
        <taxon>Philodinidae</taxon>
        <taxon>Didymodactylos</taxon>
    </lineage>
</organism>
<evidence type="ECO:0000313" key="4">
    <source>
        <dbReference type="EMBL" id="CAF3634159.1"/>
    </source>
</evidence>
<sequence>MVAQTLDFYSILGVKKNANDTEIKKAFYKKAREWHPDKNSQPCAEEKFKEVNKAYETLSDADKRRTYDLQQSDVTTTKPFTTTTTKSASTQQKKSTNDDHHKTFTSSFHHPGQPHFTFTTNGNNNNNNNARFRFHRMPGDNTFSRYSRFPYSFFDSFRTSMNDDILFDFSDEHDSDDDDGSENDRHNSTMNSDEFDFNIKTDRRKMPHHQPRYTNRTRPKWNNNWRKNKKFGLHACFGFDFSMKKLPIEIDLIN</sequence>
<reference evidence="3" key="1">
    <citation type="submission" date="2021-02" db="EMBL/GenBank/DDBJ databases">
        <authorList>
            <person name="Nowell W R."/>
        </authorList>
    </citation>
    <scope>NUCLEOTIDE SEQUENCE</scope>
</reference>
<dbReference type="AlphaFoldDB" id="A0A813W596"/>
<dbReference type="CDD" id="cd06257">
    <property type="entry name" value="DnaJ"/>
    <property type="match status" value="1"/>
</dbReference>
<dbReference type="Proteomes" id="UP000681722">
    <property type="component" value="Unassembled WGS sequence"/>
</dbReference>
<accession>A0A813W596</accession>
<feature type="domain" description="J" evidence="2">
    <location>
        <begin position="7"/>
        <end position="71"/>
    </location>
</feature>
<keyword evidence="5" id="KW-1185">Reference proteome</keyword>
<feature type="compositionally biased region" description="Basic residues" evidence="1">
    <location>
        <begin position="202"/>
        <end position="219"/>
    </location>
</feature>
<dbReference type="PRINTS" id="PR00625">
    <property type="entry name" value="JDOMAIN"/>
</dbReference>
<feature type="compositionally biased region" description="Acidic residues" evidence="1">
    <location>
        <begin position="172"/>
        <end position="181"/>
    </location>
</feature>
<proteinExistence type="predicted"/>
<dbReference type="GO" id="GO:0005789">
    <property type="term" value="C:endoplasmic reticulum membrane"/>
    <property type="evidence" value="ECO:0007669"/>
    <property type="project" value="TreeGrafter"/>
</dbReference>
<evidence type="ECO:0000259" key="2">
    <source>
        <dbReference type="PROSITE" id="PS50076"/>
    </source>
</evidence>